<protein>
    <submittedName>
        <fullName evidence="8">Aspartate--tRNA ligase</fullName>
        <ecNumber evidence="8">6.1.1.12</ecNumber>
    </submittedName>
</protein>
<proteinExistence type="inferred from homology"/>
<dbReference type="Gene3D" id="2.40.50.140">
    <property type="entry name" value="Nucleic acid-binding proteins"/>
    <property type="match status" value="1"/>
</dbReference>
<dbReference type="InterPro" id="IPR004524">
    <property type="entry name" value="Asp-tRNA-ligase_1"/>
</dbReference>
<evidence type="ECO:0000256" key="3">
    <source>
        <dbReference type="ARBA" id="ARBA00022741"/>
    </source>
</evidence>
<dbReference type="PANTHER" id="PTHR22594">
    <property type="entry name" value="ASPARTYL/LYSYL-TRNA SYNTHETASE"/>
    <property type="match status" value="1"/>
</dbReference>
<dbReference type="NCBIfam" id="NF001750">
    <property type="entry name" value="PRK00476.1"/>
    <property type="match status" value="1"/>
</dbReference>
<dbReference type="GO" id="GO:0004815">
    <property type="term" value="F:aspartate-tRNA ligase activity"/>
    <property type="evidence" value="ECO:0007669"/>
    <property type="project" value="UniProtKB-EC"/>
</dbReference>
<dbReference type="InterPro" id="IPR006195">
    <property type="entry name" value="aa-tRNA-synth_II"/>
</dbReference>
<dbReference type="EMBL" id="CP119879">
    <property type="protein sequence ID" value="WFD35130.1"/>
    <property type="molecule type" value="Genomic_DNA"/>
</dbReference>
<keyword evidence="9" id="KW-1185">Reference proteome</keyword>
<feature type="domain" description="Aminoacyl-transfer RNA synthetases class-II family profile" evidence="7">
    <location>
        <begin position="105"/>
        <end position="578"/>
    </location>
</feature>
<dbReference type="NCBIfam" id="TIGR00459">
    <property type="entry name" value="aspS_bact"/>
    <property type="match status" value="1"/>
</dbReference>
<comment type="similarity">
    <text evidence="1">Belongs to the class-II aminoacyl-tRNA synthetase family. Type 1 subfamily.</text>
</comment>
<keyword evidence="6" id="KW-0030">Aminoacyl-tRNA synthetase</keyword>
<dbReference type="Gene3D" id="3.30.930.10">
    <property type="entry name" value="Bira Bifunctional Protein, Domain 2"/>
    <property type="match status" value="1"/>
</dbReference>
<evidence type="ECO:0000256" key="5">
    <source>
        <dbReference type="ARBA" id="ARBA00022917"/>
    </source>
</evidence>
<keyword evidence="4" id="KW-0067">ATP-binding</keyword>
<dbReference type="EC" id="6.1.1.12" evidence="8"/>
<dbReference type="Pfam" id="PF00152">
    <property type="entry name" value="tRNA-synt_2"/>
    <property type="match status" value="1"/>
</dbReference>
<dbReference type="InterPro" id="IPR045864">
    <property type="entry name" value="aa-tRNA-synth_II/BPL/LPL"/>
</dbReference>
<organism evidence="8 9">
    <name type="scientific">Malassezia cuniculi</name>
    <dbReference type="NCBI Taxonomy" id="948313"/>
    <lineage>
        <taxon>Eukaryota</taxon>
        <taxon>Fungi</taxon>
        <taxon>Dikarya</taxon>
        <taxon>Basidiomycota</taxon>
        <taxon>Ustilaginomycotina</taxon>
        <taxon>Malasseziomycetes</taxon>
        <taxon>Malasseziales</taxon>
        <taxon>Malasseziaceae</taxon>
        <taxon>Malassezia</taxon>
    </lineage>
</organism>
<evidence type="ECO:0000256" key="4">
    <source>
        <dbReference type="ARBA" id="ARBA00022840"/>
    </source>
</evidence>
<evidence type="ECO:0000256" key="6">
    <source>
        <dbReference type="ARBA" id="ARBA00023146"/>
    </source>
</evidence>
<reference evidence="8" key="1">
    <citation type="submission" date="2023-03" db="EMBL/GenBank/DDBJ databases">
        <title>Mating type loci evolution in Malassezia.</title>
        <authorList>
            <person name="Coelho M.A."/>
        </authorList>
    </citation>
    <scope>NUCLEOTIDE SEQUENCE</scope>
    <source>
        <strain evidence="8">CBS 11721</strain>
    </source>
</reference>
<dbReference type="AlphaFoldDB" id="A0AAF0J6J8"/>
<dbReference type="SUPFAM" id="SSF50249">
    <property type="entry name" value="Nucleic acid-binding proteins"/>
    <property type="match status" value="1"/>
</dbReference>
<dbReference type="PRINTS" id="PR01042">
    <property type="entry name" value="TRNASYNTHASP"/>
</dbReference>
<dbReference type="InterPro" id="IPR004115">
    <property type="entry name" value="GAD-like_sf"/>
</dbReference>
<sequence>MDASGTVQLKLDEKLHDLCDVPVESVIEVHGTVARRAPGAENPNMPTGQVEVLVHSWKLLNKADSLPFYPTQCIDEQNLPNEALRARHRYLDLRRPALGSAIRRRSHVSHAARTYLYNKGVLEIETPMLLRSTPEGAREFLVPTRTQGADPQFYALQQSPQQPKQLLMASGVTEAYYQLARCFRDEDGRRDRQPEFTQLDMEMSFVSGTGEPAAPGAHVWRIGGTEVRDLVEGLVHTMWKAADMGTALPARFPVMPYAYAMQTYGSDKPDLRFGLEISDLAPTLQSDSPFALDILVCPHHEFEKPLRLSAKQTSQLLLRKDGSRSSIEHFKASVADPPVDTILKKSRHVRSILGDAEPAGDFSGALAAAIKASSVFVRGKEAPEASRCDIFISLRPKAPEGGSTEMGDLRLALANALGEIRADVRDSSPHILWVTEFPLFTHADAEKDEAAHGRWSSSHHPFTAPLAEDIPVLLRALDEPDSAARQSAIASIHGQHFDLVLDGQEIGGGSVRIHDPTLQELVFRRVLELTDDETQRFGHLLKALRCGAPPHAGMALGFDRLMAILCGRQSIRDVIAFPKSTSGFDPLFRSPAALGESPDEAQGLLAPYRLKIDSFT</sequence>
<evidence type="ECO:0000256" key="2">
    <source>
        <dbReference type="ARBA" id="ARBA00022598"/>
    </source>
</evidence>
<accession>A0AAF0J6J8</accession>
<dbReference type="GO" id="GO:0005524">
    <property type="term" value="F:ATP binding"/>
    <property type="evidence" value="ECO:0007669"/>
    <property type="project" value="UniProtKB-KW"/>
</dbReference>
<dbReference type="GO" id="GO:0006422">
    <property type="term" value="P:aspartyl-tRNA aminoacylation"/>
    <property type="evidence" value="ECO:0007669"/>
    <property type="project" value="TreeGrafter"/>
</dbReference>
<dbReference type="InterPro" id="IPR004364">
    <property type="entry name" value="Aa-tRNA-synt_II"/>
</dbReference>
<dbReference type="PANTHER" id="PTHR22594:SF5">
    <property type="entry name" value="ASPARTATE--TRNA LIGASE, MITOCHONDRIAL"/>
    <property type="match status" value="1"/>
</dbReference>
<evidence type="ECO:0000313" key="8">
    <source>
        <dbReference type="EMBL" id="WFD35130.1"/>
    </source>
</evidence>
<dbReference type="SUPFAM" id="SSF55681">
    <property type="entry name" value="Class II aaRS and biotin synthetases"/>
    <property type="match status" value="1"/>
</dbReference>
<keyword evidence="5" id="KW-0648">Protein biosynthesis</keyword>
<dbReference type="PROSITE" id="PS50862">
    <property type="entry name" value="AA_TRNA_LIGASE_II"/>
    <property type="match status" value="1"/>
</dbReference>
<gene>
    <name evidence="8" type="primary">MSD1</name>
    <name evidence="8" type="ORF">MCUN1_001979</name>
</gene>
<keyword evidence="2 8" id="KW-0436">Ligase</keyword>
<evidence type="ECO:0000256" key="1">
    <source>
        <dbReference type="ARBA" id="ARBA00006303"/>
    </source>
</evidence>
<name>A0AAF0J6J8_9BASI</name>
<keyword evidence="3" id="KW-0547">Nucleotide-binding</keyword>
<dbReference type="Proteomes" id="UP001219933">
    <property type="component" value="Chromosome 3"/>
</dbReference>
<evidence type="ECO:0000313" key="9">
    <source>
        <dbReference type="Proteomes" id="UP001219933"/>
    </source>
</evidence>
<dbReference type="InterPro" id="IPR012340">
    <property type="entry name" value="NA-bd_OB-fold"/>
</dbReference>
<dbReference type="Gene3D" id="3.30.1360.30">
    <property type="entry name" value="GAD-like domain"/>
    <property type="match status" value="1"/>
</dbReference>
<evidence type="ECO:0000259" key="7">
    <source>
        <dbReference type="PROSITE" id="PS50862"/>
    </source>
</evidence>
<dbReference type="InterPro" id="IPR002312">
    <property type="entry name" value="Asp/Asn-tRNA-synth_IIb"/>
</dbReference>
<dbReference type="GO" id="GO:0005739">
    <property type="term" value="C:mitochondrion"/>
    <property type="evidence" value="ECO:0007669"/>
    <property type="project" value="TreeGrafter"/>
</dbReference>